<evidence type="ECO:0000313" key="1">
    <source>
        <dbReference type="EMBL" id="TFK70117.1"/>
    </source>
</evidence>
<organism evidence="1 2">
    <name type="scientific">Pluteus cervinus</name>
    <dbReference type="NCBI Taxonomy" id="181527"/>
    <lineage>
        <taxon>Eukaryota</taxon>
        <taxon>Fungi</taxon>
        <taxon>Dikarya</taxon>
        <taxon>Basidiomycota</taxon>
        <taxon>Agaricomycotina</taxon>
        <taxon>Agaricomycetes</taxon>
        <taxon>Agaricomycetidae</taxon>
        <taxon>Agaricales</taxon>
        <taxon>Pluteineae</taxon>
        <taxon>Pluteaceae</taxon>
        <taxon>Pluteus</taxon>
    </lineage>
</organism>
<dbReference type="EMBL" id="ML208318">
    <property type="protein sequence ID" value="TFK70117.1"/>
    <property type="molecule type" value="Genomic_DNA"/>
</dbReference>
<reference evidence="1 2" key="1">
    <citation type="journal article" date="2019" name="Nat. Ecol. Evol.">
        <title>Megaphylogeny resolves global patterns of mushroom evolution.</title>
        <authorList>
            <person name="Varga T."/>
            <person name="Krizsan K."/>
            <person name="Foldi C."/>
            <person name="Dima B."/>
            <person name="Sanchez-Garcia M."/>
            <person name="Sanchez-Ramirez S."/>
            <person name="Szollosi G.J."/>
            <person name="Szarkandi J.G."/>
            <person name="Papp V."/>
            <person name="Albert L."/>
            <person name="Andreopoulos W."/>
            <person name="Angelini C."/>
            <person name="Antonin V."/>
            <person name="Barry K.W."/>
            <person name="Bougher N.L."/>
            <person name="Buchanan P."/>
            <person name="Buyck B."/>
            <person name="Bense V."/>
            <person name="Catcheside P."/>
            <person name="Chovatia M."/>
            <person name="Cooper J."/>
            <person name="Damon W."/>
            <person name="Desjardin D."/>
            <person name="Finy P."/>
            <person name="Geml J."/>
            <person name="Haridas S."/>
            <person name="Hughes K."/>
            <person name="Justo A."/>
            <person name="Karasinski D."/>
            <person name="Kautmanova I."/>
            <person name="Kiss B."/>
            <person name="Kocsube S."/>
            <person name="Kotiranta H."/>
            <person name="LaButti K.M."/>
            <person name="Lechner B.E."/>
            <person name="Liimatainen K."/>
            <person name="Lipzen A."/>
            <person name="Lukacs Z."/>
            <person name="Mihaltcheva S."/>
            <person name="Morgado L.N."/>
            <person name="Niskanen T."/>
            <person name="Noordeloos M.E."/>
            <person name="Ohm R.A."/>
            <person name="Ortiz-Santana B."/>
            <person name="Ovrebo C."/>
            <person name="Racz N."/>
            <person name="Riley R."/>
            <person name="Savchenko A."/>
            <person name="Shiryaev A."/>
            <person name="Soop K."/>
            <person name="Spirin V."/>
            <person name="Szebenyi C."/>
            <person name="Tomsovsky M."/>
            <person name="Tulloss R.E."/>
            <person name="Uehling J."/>
            <person name="Grigoriev I.V."/>
            <person name="Vagvolgyi C."/>
            <person name="Papp T."/>
            <person name="Martin F.M."/>
            <person name="Miettinen O."/>
            <person name="Hibbett D.S."/>
            <person name="Nagy L.G."/>
        </authorList>
    </citation>
    <scope>NUCLEOTIDE SEQUENCE [LARGE SCALE GENOMIC DNA]</scope>
    <source>
        <strain evidence="1 2">NL-1719</strain>
    </source>
</reference>
<evidence type="ECO:0000313" key="2">
    <source>
        <dbReference type="Proteomes" id="UP000308600"/>
    </source>
</evidence>
<accession>A0ACD3AYR8</accession>
<name>A0ACD3AYR8_9AGAR</name>
<gene>
    <name evidence="1" type="ORF">BDN72DRAFT_942521</name>
</gene>
<sequence length="478" mass="51693">MNPNVLSVVERDESGYYHQVNFQDGKSHTENGGHNTATDVAKKNTAYISDMLVKIFLPAGYPQSVTPGILLLFQVLNACQAFCSSLAGLLSSRAVLEGFGVGDANATATRALLLTILQDVSTRLTTIVGGYWVGSSLYPEAKTYRFVADILIDAAIVLETFLPVFTSPSFPLQIPGLRICILCISSSLRSMCGVSAGGSKAAITLHFATPTSGTGDVGDLNAKDSSKETILALFGMLLGSFIVPHLTTSTSTYGMLFLLVGLHLTINYAGVKGLQLRTLNRQRAAIAWAKYRSGHEQYVLTPAQLSIEERIFESPGMIRDALGQIIGHCTIGSSLSEISRSSAIIPDIDLFSKKKYILLFDSQCLSSSLEPGCTLNRRPLLHICLKEGYGHLDQLEAWIHAAEVCRVVAESHGKPSGTPFDCLEKAYRQVSRRFPHFFDALQSAGWRTSECALLTGPPRGVLTSIESTNGHKSNAKLE</sequence>
<proteinExistence type="predicted"/>
<keyword evidence="2" id="KW-1185">Reference proteome</keyword>
<dbReference type="Proteomes" id="UP000308600">
    <property type="component" value="Unassembled WGS sequence"/>
</dbReference>
<protein>
    <submittedName>
        <fullName evidence="1">DUF647-domain-containing protein</fullName>
    </submittedName>
</protein>